<protein>
    <submittedName>
        <fullName evidence="1">Uncharacterized protein</fullName>
    </submittedName>
</protein>
<gene>
    <name evidence="1" type="ORF">LCGC14_2371820</name>
</gene>
<dbReference type="EMBL" id="LAZR01034978">
    <property type="protein sequence ID" value="KKL28770.1"/>
    <property type="molecule type" value="Genomic_DNA"/>
</dbReference>
<organism evidence="1">
    <name type="scientific">marine sediment metagenome</name>
    <dbReference type="NCBI Taxonomy" id="412755"/>
    <lineage>
        <taxon>unclassified sequences</taxon>
        <taxon>metagenomes</taxon>
        <taxon>ecological metagenomes</taxon>
    </lineage>
</organism>
<sequence length="233" mass="26385">MTVQFTSRSLARLLRNVERKVLVDAISEADLWDVFSSFERGVLIELGGAFNFIANLNTFASTGFASALRMIRTELWTVSQRPETEVMSRLMLRVLVWIMDIQIEQLELNKEIRKLPAKFELFVGSEESGRVAELERRIGELEANLAALEPLTEDLHGLAWTADEQNIWQLQGDVDVRNFDTLLRDLHRLVDTVWGRVRARGGGALPSPRELTTKTRRVRAVKPKLGGKDGTKA</sequence>
<reference evidence="1" key="1">
    <citation type="journal article" date="2015" name="Nature">
        <title>Complex archaea that bridge the gap between prokaryotes and eukaryotes.</title>
        <authorList>
            <person name="Spang A."/>
            <person name="Saw J.H."/>
            <person name="Jorgensen S.L."/>
            <person name="Zaremba-Niedzwiedzka K."/>
            <person name="Martijn J."/>
            <person name="Lind A.E."/>
            <person name="van Eijk R."/>
            <person name="Schleper C."/>
            <person name="Guy L."/>
            <person name="Ettema T.J."/>
        </authorList>
    </citation>
    <scope>NUCLEOTIDE SEQUENCE</scope>
</reference>
<proteinExistence type="predicted"/>
<accession>A0A0F9C3J7</accession>
<name>A0A0F9C3J7_9ZZZZ</name>
<evidence type="ECO:0000313" key="1">
    <source>
        <dbReference type="EMBL" id="KKL28770.1"/>
    </source>
</evidence>
<dbReference type="AlphaFoldDB" id="A0A0F9C3J7"/>
<comment type="caution">
    <text evidence="1">The sequence shown here is derived from an EMBL/GenBank/DDBJ whole genome shotgun (WGS) entry which is preliminary data.</text>
</comment>